<gene>
    <name evidence="2" type="ORF">TSAR_010143</name>
</gene>
<dbReference type="STRING" id="543379.A0A232F191"/>
<comment type="caution">
    <text evidence="2">The sequence shown here is derived from an EMBL/GenBank/DDBJ whole genome shotgun (WGS) entry which is preliminary data.</text>
</comment>
<evidence type="ECO:0000313" key="3">
    <source>
        <dbReference type="Proteomes" id="UP000215335"/>
    </source>
</evidence>
<dbReference type="Proteomes" id="UP000215335">
    <property type="component" value="Unassembled WGS sequence"/>
</dbReference>
<dbReference type="EMBL" id="NNAY01001329">
    <property type="protein sequence ID" value="OXU24342.1"/>
    <property type="molecule type" value="Genomic_DNA"/>
</dbReference>
<evidence type="ECO:0000313" key="2">
    <source>
        <dbReference type="EMBL" id="OXU24342.1"/>
    </source>
</evidence>
<feature type="non-terminal residue" evidence="2">
    <location>
        <position position="80"/>
    </location>
</feature>
<dbReference type="Pfam" id="PF23071">
    <property type="entry name" value="DUF7044"/>
    <property type="match status" value="1"/>
</dbReference>
<evidence type="ECO:0000259" key="1">
    <source>
        <dbReference type="Pfam" id="PF23071"/>
    </source>
</evidence>
<reference evidence="2 3" key="1">
    <citation type="journal article" date="2017" name="Curr. Biol.">
        <title>The Evolution of Venom by Co-option of Single-Copy Genes.</title>
        <authorList>
            <person name="Martinson E.O."/>
            <person name="Mrinalini"/>
            <person name="Kelkar Y.D."/>
            <person name="Chang C.H."/>
            <person name="Werren J.H."/>
        </authorList>
    </citation>
    <scope>NUCLEOTIDE SEQUENCE [LARGE SCALE GENOMIC DNA]</scope>
    <source>
        <strain evidence="2 3">Alberta</strain>
        <tissue evidence="2">Whole body</tissue>
    </source>
</reference>
<keyword evidence="3" id="KW-1185">Reference proteome</keyword>
<accession>A0A232F191</accession>
<dbReference type="InterPro" id="IPR055472">
    <property type="entry name" value="DUF7044"/>
</dbReference>
<dbReference type="OrthoDB" id="9979716at2759"/>
<feature type="domain" description="DUF7044" evidence="1">
    <location>
        <begin position="35"/>
        <end position="79"/>
    </location>
</feature>
<proteinExistence type="predicted"/>
<organism evidence="2 3">
    <name type="scientific">Trichomalopsis sarcophagae</name>
    <dbReference type="NCBI Taxonomy" id="543379"/>
    <lineage>
        <taxon>Eukaryota</taxon>
        <taxon>Metazoa</taxon>
        <taxon>Ecdysozoa</taxon>
        <taxon>Arthropoda</taxon>
        <taxon>Hexapoda</taxon>
        <taxon>Insecta</taxon>
        <taxon>Pterygota</taxon>
        <taxon>Neoptera</taxon>
        <taxon>Endopterygota</taxon>
        <taxon>Hymenoptera</taxon>
        <taxon>Apocrita</taxon>
        <taxon>Proctotrupomorpha</taxon>
        <taxon>Chalcidoidea</taxon>
        <taxon>Pteromalidae</taxon>
        <taxon>Pteromalinae</taxon>
        <taxon>Trichomalopsis</taxon>
    </lineage>
</organism>
<dbReference type="AlphaFoldDB" id="A0A232F191"/>
<sequence length="80" mass="8970">MASTTPASIKKSPTFLISETINQGVKICLGRRRPRCEFPEQWRGSWFQSGENTLIAINGTRISNKGQCTEADGDMFLIYD</sequence>
<name>A0A232F191_9HYME</name>
<protein>
    <recommendedName>
        <fullName evidence="1">DUF7044 domain-containing protein</fullName>
    </recommendedName>
</protein>